<proteinExistence type="predicted"/>
<dbReference type="RefSeq" id="WP_271415764.1">
    <property type="nucleotide sequence ID" value="NZ_BAAATN010000002.1"/>
</dbReference>
<keyword evidence="1" id="KW-0812">Transmembrane</keyword>
<dbReference type="Proteomes" id="UP001595855">
    <property type="component" value="Unassembled WGS sequence"/>
</dbReference>
<feature type="transmembrane region" description="Helical" evidence="1">
    <location>
        <begin position="30"/>
        <end position="49"/>
    </location>
</feature>
<protein>
    <submittedName>
        <fullName evidence="2">Uncharacterized protein</fullName>
    </submittedName>
</protein>
<reference evidence="3" key="1">
    <citation type="journal article" date="2019" name="Int. J. Syst. Evol. Microbiol.">
        <title>The Global Catalogue of Microorganisms (GCM) 10K type strain sequencing project: providing services to taxonomists for standard genome sequencing and annotation.</title>
        <authorList>
            <consortium name="The Broad Institute Genomics Platform"/>
            <consortium name="The Broad Institute Genome Sequencing Center for Infectious Disease"/>
            <person name="Wu L."/>
            <person name="Ma J."/>
        </authorList>
    </citation>
    <scope>NUCLEOTIDE SEQUENCE [LARGE SCALE GENOMIC DNA]</scope>
    <source>
        <strain evidence="3">CGMCC 4.1542</strain>
    </source>
</reference>
<evidence type="ECO:0000313" key="3">
    <source>
        <dbReference type="Proteomes" id="UP001595855"/>
    </source>
</evidence>
<keyword evidence="3" id="KW-1185">Reference proteome</keyword>
<comment type="caution">
    <text evidence="2">The sequence shown here is derived from an EMBL/GenBank/DDBJ whole genome shotgun (WGS) entry which is preliminary data.</text>
</comment>
<organism evidence="2 3">
    <name type="scientific">Streptomyces lienomycini</name>
    <dbReference type="NCBI Taxonomy" id="284035"/>
    <lineage>
        <taxon>Bacteria</taxon>
        <taxon>Bacillati</taxon>
        <taxon>Actinomycetota</taxon>
        <taxon>Actinomycetes</taxon>
        <taxon>Kitasatosporales</taxon>
        <taxon>Streptomycetaceae</taxon>
        <taxon>Streptomyces</taxon>
    </lineage>
</organism>
<gene>
    <name evidence="2" type="ORF">ACFPRC_24775</name>
</gene>
<keyword evidence="1" id="KW-0472">Membrane</keyword>
<accession>A0ABV9WZR1</accession>
<name>A0ABV9WZR1_9ACTN</name>
<dbReference type="EMBL" id="JBHSJO010000001">
    <property type="protein sequence ID" value="MFC5018063.1"/>
    <property type="molecule type" value="Genomic_DNA"/>
</dbReference>
<evidence type="ECO:0000313" key="2">
    <source>
        <dbReference type="EMBL" id="MFC5018063.1"/>
    </source>
</evidence>
<keyword evidence="1" id="KW-1133">Transmembrane helix</keyword>
<evidence type="ECO:0000256" key="1">
    <source>
        <dbReference type="SAM" id="Phobius"/>
    </source>
</evidence>
<sequence>MTTGDDDADRPFIRSKWGTNRYVYNPHSPVGRALIVGSLLLVVGGVYLIRHPDLLSSSDGWEGSELRSAVTDATAELSRESEFGPGGTAFEDVLEAAIARHGGGSKAAPTVSLASEPADSGLIDGGLEQADYTVTADGTDASFCLDVTAAKRKSARGYEFVSIGIDDDACPTSR</sequence>